<dbReference type="PANTHER" id="PTHR23277:SF108">
    <property type="entry name" value="FASCICLIN-3"/>
    <property type="match status" value="1"/>
</dbReference>
<dbReference type="InterPro" id="IPR051427">
    <property type="entry name" value="Nectin/Nectin-like"/>
</dbReference>
<dbReference type="SMART" id="SM00409">
    <property type="entry name" value="IG"/>
    <property type="match status" value="1"/>
</dbReference>
<dbReference type="InterPro" id="IPR007110">
    <property type="entry name" value="Ig-like_dom"/>
</dbReference>
<name>A0A8B6G116_MYTGA</name>
<evidence type="ECO:0000256" key="4">
    <source>
        <dbReference type="ARBA" id="ARBA00023136"/>
    </source>
</evidence>
<dbReference type="CDD" id="cd00096">
    <property type="entry name" value="Ig"/>
    <property type="match status" value="1"/>
</dbReference>
<keyword evidence="4 7" id="KW-0472">Membrane</keyword>
<evidence type="ECO:0000256" key="5">
    <source>
        <dbReference type="ARBA" id="ARBA00023157"/>
    </source>
</evidence>
<dbReference type="InterPro" id="IPR003598">
    <property type="entry name" value="Ig_sub2"/>
</dbReference>
<dbReference type="Gene3D" id="2.60.40.10">
    <property type="entry name" value="Immunoglobulins"/>
    <property type="match status" value="2"/>
</dbReference>
<dbReference type="GO" id="GO:0016020">
    <property type="term" value="C:membrane"/>
    <property type="evidence" value="ECO:0007669"/>
    <property type="project" value="UniProtKB-SubCell"/>
</dbReference>
<dbReference type="GO" id="GO:0007157">
    <property type="term" value="P:heterophilic cell-cell adhesion via plasma membrane cell adhesion molecules"/>
    <property type="evidence" value="ECO:0007669"/>
    <property type="project" value="TreeGrafter"/>
</dbReference>
<evidence type="ECO:0000256" key="6">
    <source>
        <dbReference type="ARBA" id="ARBA00023180"/>
    </source>
</evidence>
<dbReference type="PANTHER" id="PTHR23277">
    <property type="entry name" value="NECTIN-RELATED"/>
    <property type="match status" value="1"/>
</dbReference>
<dbReference type="PROSITE" id="PS50835">
    <property type="entry name" value="IG_LIKE"/>
    <property type="match status" value="1"/>
</dbReference>
<dbReference type="InterPro" id="IPR003599">
    <property type="entry name" value="Ig_sub"/>
</dbReference>
<dbReference type="AlphaFoldDB" id="A0A8B6G116"/>
<dbReference type="InterPro" id="IPR036179">
    <property type="entry name" value="Ig-like_dom_sf"/>
</dbReference>
<reference evidence="9" key="1">
    <citation type="submission" date="2018-11" db="EMBL/GenBank/DDBJ databases">
        <authorList>
            <person name="Alioto T."/>
            <person name="Alioto T."/>
        </authorList>
    </citation>
    <scope>NUCLEOTIDE SEQUENCE</scope>
</reference>
<keyword evidence="10" id="KW-1185">Reference proteome</keyword>
<dbReference type="Pfam" id="PF13927">
    <property type="entry name" value="Ig_3"/>
    <property type="match status" value="1"/>
</dbReference>
<keyword evidence="7" id="KW-0812">Transmembrane</keyword>
<organism evidence="9 10">
    <name type="scientific">Mytilus galloprovincialis</name>
    <name type="common">Mediterranean mussel</name>
    <dbReference type="NCBI Taxonomy" id="29158"/>
    <lineage>
        <taxon>Eukaryota</taxon>
        <taxon>Metazoa</taxon>
        <taxon>Spiralia</taxon>
        <taxon>Lophotrochozoa</taxon>
        <taxon>Mollusca</taxon>
        <taxon>Bivalvia</taxon>
        <taxon>Autobranchia</taxon>
        <taxon>Pteriomorphia</taxon>
        <taxon>Mytilida</taxon>
        <taxon>Mytiloidea</taxon>
        <taxon>Mytilidae</taxon>
        <taxon>Mytilinae</taxon>
        <taxon>Mytilus</taxon>
    </lineage>
</organism>
<comment type="caution">
    <text evidence="9">The sequence shown here is derived from an EMBL/GenBank/DDBJ whole genome shotgun (WGS) entry which is preliminary data.</text>
</comment>
<accession>A0A8B6G116</accession>
<protein>
    <recommendedName>
        <fullName evidence="8">Ig-like domain-containing protein</fullName>
    </recommendedName>
</protein>
<proteinExistence type="predicted"/>
<keyword evidence="3" id="KW-0677">Repeat</keyword>
<dbReference type="InterPro" id="IPR013783">
    <property type="entry name" value="Ig-like_fold"/>
</dbReference>
<keyword evidence="6" id="KW-0325">Glycoprotein</keyword>
<gene>
    <name evidence="9" type="ORF">MGAL_10B082581</name>
</gene>
<dbReference type="Proteomes" id="UP000596742">
    <property type="component" value="Unassembled WGS sequence"/>
</dbReference>
<evidence type="ECO:0000256" key="3">
    <source>
        <dbReference type="ARBA" id="ARBA00022737"/>
    </source>
</evidence>
<dbReference type="SMART" id="SM00408">
    <property type="entry name" value="IGc2"/>
    <property type="match status" value="1"/>
</dbReference>
<evidence type="ECO:0000256" key="2">
    <source>
        <dbReference type="ARBA" id="ARBA00022729"/>
    </source>
</evidence>
<dbReference type="GO" id="GO:0007156">
    <property type="term" value="P:homophilic cell adhesion via plasma membrane adhesion molecules"/>
    <property type="evidence" value="ECO:0007669"/>
    <property type="project" value="TreeGrafter"/>
</dbReference>
<evidence type="ECO:0000313" key="9">
    <source>
        <dbReference type="EMBL" id="VDI57192.1"/>
    </source>
</evidence>
<feature type="transmembrane region" description="Helical" evidence="7">
    <location>
        <begin position="266"/>
        <end position="286"/>
    </location>
</feature>
<evidence type="ECO:0000313" key="10">
    <source>
        <dbReference type="Proteomes" id="UP000596742"/>
    </source>
</evidence>
<dbReference type="SUPFAM" id="SSF48726">
    <property type="entry name" value="Immunoglobulin"/>
    <property type="match status" value="1"/>
</dbReference>
<evidence type="ECO:0000256" key="1">
    <source>
        <dbReference type="ARBA" id="ARBA00004370"/>
    </source>
</evidence>
<comment type="subcellular location">
    <subcellularLocation>
        <location evidence="1">Membrane</location>
    </subcellularLocation>
</comment>
<feature type="domain" description="Ig-like" evidence="8">
    <location>
        <begin position="156"/>
        <end position="243"/>
    </location>
</feature>
<keyword evidence="2" id="KW-0732">Signal</keyword>
<sequence>MMQIKYIVSYICMLQVIYRHITGTLAAKVSINQNITGLVGNKDTHLTCFFIKEKSEEFLSVEIIAKNITENFEDGKRPIAIFEPERTAKLHPTGEYLLGRVTLTNITYTSTNATLNFHVLKGTDEKDYMCKYYYKDKLRAFSIAKSKDTRILVKVPVSDVHINSQPNQRQYDSKTDNITLICKASGDPEPKYKWFKENNINTIISGTNRYVIEDVTQNNGGSYICEAYNSINNVNYTQSNSVEIDIADERLLPATKSESLTIFTVHASYVIPVICAVVIVVICFAVRKCSCKREKRNEQDVSVIYSEINKHTQLKYRMTKNQETSLQHTYNVQKDTVDGADKVSRDPTLKYNMITGKLEV</sequence>
<keyword evidence="5" id="KW-1015">Disulfide bond</keyword>
<dbReference type="GO" id="GO:0005912">
    <property type="term" value="C:adherens junction"/>
    <property type="evidence" value="ECO:0007669"/>
    <property type="project" value="TreeGrafter"/>
</dbReference>
<evidence type="ECO:0000259" key="8">
    <source>
        <dbReference type="PROSITE" id="PS50835"/>
    </source>
</evidence>
<dbReference type="OrthoDB" id="6217327at2759"/>
<keyword evidence="7" id="KW-1133">Transmembrane helix</keyword>
<dbReference type="EMBL" id="UYJE01007705">
    <property type="protein sequence ID" value="VDI57192.1"/>
    <property type="molecule type" value="Genomic_DNA"/>
</dbReference>
<evidence type="ECO:0000256" key="7">
    <source>
        <dbReference type="SAM" id="Phobius"/>
    </source>
</evidence>